<reference evidence="5" key="2">
    <citation type="submission" date="2025-04" db="UniProtKB">
        <authorList>
            <consortium name="RefSeq"/>
        </authorList>
    </citation>
    <scope>IDENTIFICATION</scope>
</reference>
<organism evidence="2 3">
    <name type="scientific">Biomphalaria glabrata</name>
    <name type="common">Bloodfluke planorb</name>
    <name type="synonym">Freshwater snail</name>
    <dbReference type="NCBI Taxonomy" id="6526"/>
    <lineage>
        <taxon>Eukaryota</taxon>
        <taxon>Metazoa</taxon>
        <taxon>Spiralia</taxon>
        <taxon>Lophotrochozoa</taxon>
        <taxon>Mollusca</taxon>
        <taxon>Gastropoda</taxon>
        <taxon>Heterobranchia</taxon>
        <taxon>Euthyneura</taxon>
        <taxon>Panpulmonata</taxon>
        <taxon>Hygrophila</taxon>
        <taxon>Lymnaeoidea</taxon>
        <taxon>Planorbidae</taxon>
        <taxon>Biomphalaria</taxon>
    </lineage>
</organism>
<proteinExistence type="predicted"/>
<evidence type="ECO:0000313" key="2">
    <source>
        <dbReference type="EnsemblMetazoa" id="BGLB029116-PB"/>
    </source>
</evidence>
<keyword evidence="1" id="KW-0175">Coiled coil</keyword>
<dbReference type="Proteomes" id="UP001165740">
    <property type="component" value="Chromosome 10"/>
</dbReference>
<dbReference type="VEuPathDB" id="VectorBase:BGLAX_031629"/>
<gene>
    <name evidence="2" type="primary">106052713</name>
    <name evidence="5" type="synonym">LOC106052713</name>
</gene>
<dbReference type="OrthoDB" id="6154264at2759"/>
<dbReference type="Proteomes" id="UP000076420">
    <property type="component" value="Unassembled WGS sequence"/>
</dbReference>
<name>A0A2C9LAV7_BIOGL</name>
<sequence>MMHNKKESLDVAVLREKIRIKKIDRKVYMDEMERVLNGNREKRNALRIGNDCLRFMTRRQNNMTRAINTKIFESRPNSEKLPMMKCDLTTSIVKNDNKLFKYGKRLMKQDYKREQKEYVKKFQEEELARALEEKVRSEEEFHRECESFLSRQVRVEESKNRLVSAKLVYKNLQKVLAELDKNLMEYPFKIKEIEDKIIDRKKEVSDFLELKAGALRFLDIEETQLGPLNEELKIVNAHFEKIISVKKQELDDRRKNNSLGKFLAERETHGFNFTGSSNIQEMKIKARNKALVNAQDMILDLMDAMLVSDIKFVVDCIVDQDDVTRLLRNEKEDKMKDNEFLRADLARLTRNHSVLMYNDVKQAKVREQLEDSLKIEKAERERFEALELCLRNQDRLLSEIAVSLQAMFEKMRPIKVADENNIYKGDLIEDIRNFIVKLQKTKSLIEKRTVPVGRVKPLMLRLFKEKRIPQDSIRVEVQHSLIAGQMTAFEAFESDQPGYISREMLKARAEELSAKNKKIKAP</sequence>
<dbReference type="AlphaFoldDB" id="A0A2C9LAV7"/>
<reference evidence="2" key="1">
    <citation type="submission" date="2020-05" db="UniProtKB">
        <authorList>
            <consortium name="EnsemblMetazoa"/>
        </authorList>
    </citation>
    <scope>IDENTIFICATION</scope>
    <source>
        <strain evidence="2">BB02</strain>
    </source>
</reference>
<evidence type="ECO:0000313" key="5">
    <source>
        <dbReference type="RefSeq" id="XP_055901231.1"/>
    </source>
</evidence>
<protein>
    <submittedName>
        <fullName evidence="5">Uncharacterized protein LOC106052713 isoform X1</fullName>
    </submittedName>
</protein>
<dbReference type="EnsemblMetazoa" id="BGLB029116-RB">
    <property type="protein sequence ID" value="BGLB029116-PB"/>
    <property type="gene ID" value="BGLB029116"/>
</dbReference>
<dbReference type="OMA" id="NDCLRFM"/>
<dbReference type="KEGG" id="bgt:106052713"/>
<evidence type="ECO:0000313" key="4">
    <source>
        <dbReference type="Proteomes" id="UP001165740"/>
    </source>
</evidence>
<feature type="coiled-coil region" evidence="1">
    <location>
        <begin position="113"/>
        <end position="182"/>
    </location>
</feature>
<evidence type="ECO:0000256" key="1">
    <source>
        <dbReference type="SAM" id="Coils"/>
    </source>
</evidence>
<feature type="coiled-coil region" evidence="1">
    <location>
        <begin position="331"/>
        <end position="386"/>
    </location>
</feature>
<dbReference type="VEuPathDB" id="VectorBase:BGLB029116"/>
<dbReference type="RefSeq" id="XP_055901231.1">
    <property type="nucleotide sequence ID" value="XM_056045256.1"/>
</dbReference>
<keyword evidence="4" id="KW-1185">Reference proteome</keyword>
<evidence type="ECO:0000313" key="3">
    <source>
        <dbReference type="Proteomes" id="UP000076420"/>
    </source>
</evidence>
<accession>A0A2C9LAV7</accession>